<evidence type="ECO:0000313" key="2">
    <source>
        <dbReference type="Proteomes" id="UP000319523"/>
    </source>
</evidence>
<dbReference type="Pfam" id="PF11104">
    <property type="entry name" value="PilM_2"/>
    <property type="match status" value="1"/>
</dbReference>
<dbReference type="Gene3D" id="3.30.1490.300">
    <property type="match status" value="1"/>
</dbReference>
<evidence type="ECO:0000313" key="1">
    <source>
        <dbReference type="EMBL" id="TPW42096.1"/>
    </source>
</evidence>
<dbReference type="OrthoDB" id="6447548at2"/>
<dbReference type="RefSeq" id="WP_141176440.1">
    <property type="nucleotide sequence ID" value="NZ_JBHUFX010000002.1"/>
</dbReference>
<dbReference type="Proteomes" id="UP000319523">
    <property type="component" value="Unassembled WGS sequence"/>
</dbReference>
<sequence length="273" mass="30546">MAFQNWQVGLDIQNGQLCALAIQRRRNGWQLRHWWRHALPHNVLNNGALIESSALIALLQRWRKLLPRNISLRTGFPAQAVLQRYLAAPPRQLREPELGRYASAAAERLFPLTANELALDYCMLPSTRLCLTAARRSIVKQWLLTLSLADLTPEVIAPASSALETVGELMRLPAESALIHQLADHWLWFMPGREEAVSGWAPGVLTLESGQLAQVLPTARRFWFSAALSAERPAGMQPLQPLSLLRFMQPPLPAGDGMFTLALGLALHPQERR</sequence>
<comment type="caution">
    <text evidence="1">The sequence shown here is derived from an EMBL/GenBank/DDBJ whole genome shotgun (WGS) entry which is preliminary data.</text>
</comment>
<keyword evidence="2" id="KW-1185">Reference proteome</keyword>
<accession>A0A506V983</accession>
<dbReference type="SUPFAM" id="SSF53067">
    <property type="entry name" value="Actin-like ATPase domain"/>
    <property type="match status" value="1"/>
</dbReference>
<dbReference type="Gene3D" id="3.30.420.40">
    <property type="match status" value="1"/>
</dbReference>
<dbReference type="AlphaFoldDB" id="A0A506V983"/>
<proteinExistence type="predicted"/>
<dbReference type="InterPro" id="IPR043129">
    <property type="entry name" value="ATPase_NBD"/>
</dbReference>
<reference evidence="1 2" key="1">
    <citation type="submission" date="2019-06" db="EMBL/GenBank/DDBJ databases">
        <authorList>
            <person name="Yang Y."/>
        </authorList>
    </citation>
    <scope>NUCLEOTIDE SEQUENCE [LARGE SCALE GENOMIC DNA]</scope>
    <source>
        <strain evidence="1 2">BIT-26</strain>
    </source>
</reference>
<organism evidence="1 2">
    <name type="scientific">Mixta tenebrionis</name>
    <dbReference type="NCBI Taxonomy" id="2562439"/>
    <lineage>
        <taxon>Bacteria</taxon>
        <taxon>Pseudomonadati</taxon>
        <taxon>Pseudomonadota</taxon>
        <taxon>Gammaproteobacteria</taxon>
        <taxon>Enterobacterales</taxon>
        <taxon>Erwiniaceae</taxon>
        <taxon>Mixta</taxon>
    </lineage>
</organism>
<name>A0A506V983_9GAMM</name>
<gene>
    <name evidence="1" type="ORF">FKM52_12130</name>
</gene>
<dbReference type="EMBL" id="VHQI01000006">
    <property type="protein sequence ID" value="TPW42096.1"/>
    <property type="molecule type" value="Genomic_DNA"/>
</dbReference>
<protein>
    <submittedName>
        <fullName evidence="1">Pilus assembly protein</fullName>
    </submittedName>
</protein>
<dbReference type="InterPro" id="IPR005883">
    <property type="entry name" value="PilM"/>
</dbReference>